<proteinExistence type="predicted"/>
<feature type="compositionally biased region" description="Low complexity" evidence="2">
    <location>
        <begin position="207"/>
        <end position="222"/>
    </location>
</feature>
<evidence type="ECO:0000259" key="3">
    <source>
        <dbReference type="PROSITE" id="PS50006"/>
    </source>
</evidence>
<dbReference type="InterPro" id="IPR008984">
    <property type="entry name" value="SMAD_FHA_dom_sf"/>
</dbReference>
<evidence type="ECO:0000313" key="5">
    <source>
        <dbReference type="Proteomes" id="UP001251849"/>
    </source>
</evidence>
<feature type="compositionally biased region" description="Pro residues" evidence="2">
    <location>
        <begin position="229"/>
        <end position="239"/>
    </location>
</feature>
<dbReference type="RefSeq" id="WP_311860643.1">
    <property type="nucleotide sequence ID" value="NZ_JAUZVV010000001.1"/>
</dbReference>
<feature type="compositionally biased region" description="Low complexity" evidence="2">
    <location>
        <begin position="159"/>
        <end position="180"/>
    </location>
</feature>
<feature type="region of interest" description="Disordered" evidence="2">
    <location>
        <begin position="327"/>
        <end position="358"/>
    </location>
</feature>
<dbReference type="Gene3D" id="2.60.200.20">
    <property type="match status" value="1"/>
</dbReference>
<protein>
    <submittedName>
        <fullName evidence="4">FHA domain-containing protein</fullName>
    </submittedName>
</protein>
<comment type="caution">
    <text evidence="4">The sequence shown here is derived from an EMBL/GenBank/DDBJ whole genome shotgun (WGS) entry which is preliminary data.</text>
</comment>
<feature type="region of interest" description="Disordered" evidence="2">
    <location>
        <begin position="259"/>
        <end position="311"/>
    </location>
</feature>
<dbReference type="SUPFAM" id="SSF49879">
    <property type="entry name" value="SMAD/FHA domain"/>
    <property type="match status" value="1"/>
</dbReference>
<dbReference type="Pfam" id="PF00498">
    <property type="entry name" value="FHA"/>
    <property type="match status" value="1"/>
</dbReference>
<feature type="compositionally biased region" description="Pro residues" evidence="2">
    <location>
        <begin position="335"/>
        <end position="351"/>
    </location>
</feature>
<dbReference type="Proteomes" id="UP001251849">
    <property type="component" value="Unassembled WGS sequence"/>
</dbReference>
<dbReference type="InterPro" id="IPR000253">
    <property type="entry name" value="FHA_dom"/>
</dbReference>
<evidence type="ECO:0000256" key="1">
    <source>
        <dbReference type="ARBA" id="ARBA00022553"/>
    </source>
</evidence>
<accession>A0ABU3G924</accession>
<evidence type="ECO:0000313" key="4">
    <source>
        <dbReference type="EMBL" id="MDT3315966.1"/>
    </source>
</evidence>
<feature type="domain" description="FHA" evidence="3">
    <location>
        <begin position="408"/>
        <end position="464"/>
    </location>
</feature>
<keyword evidence="5" id="KW-1185">Reference proteome</keyword>
<sequence>MRAVRYRPDGNAEAWRAAVTGSALAVLPPAVTPHAVEGVWRRLEGGGIGAVLDSLTGAFGTSLAAIPPFGLAVAEGDGVRVAVRGPVSLVVETADGVEEVSGAGVATWTERFLPRAVRVSVDIGAGSDADLLPIESGVVPAAQIVFDLVARDAAPAAAPVEAPASPVAEPAEVASSAADVPESDVAESDAAEPEAPESDAAEPEPDPTAAESEPTESAALEPHAAEPEPATPEPATPEPAEPDHDAVAEDVGETIASSRTLAKDSPPAPPAVPGLVTGVPPVHTLGGSPVSTPGIPEATRAPDGGETIAGIDEDPVLGATIASPRTAAQGTAPVPALPPFVPPHLPAPPLPGAAELGDHDGATVSVAEARAMRAASAFDSIEDVPPRSPSRGRIRLADGRVIELERTVIVGRRPRSTRPAENELPTLVAVDGPQHDISRNHVEIRAEGEHVLAVDLASTNGTVLLRGGHDPVRLHPNEPTMVIDADVLDLGDGVTLTFEDLP</sequence>
<dbReference type="CDD" id="cd00060">
    <property type="entry name" value="FHA"/>
    <property type="match status" value="1"/>
</dbReference>
<dbReference type="PROSITE" id="PS50006">
    <property type="entry name" value="FHA_DOMAIN"/>
    <property type="match status" value="1"/>
</dbReference>
<name>A0ABU3G924_9MICO</name>
<keyword evidence="1" id="KW-0597">Phosphoprotein</keyword>
<feature type="compositionally biased region" description="Acidic residues" evidence="2">
    <location>
        <begin position="181"/>
        <end position="205"/>
    </location>
</feature>
<reference evidence="4 5" key="1">
    <citation type="submission" date="2023-08" db="EMBL/GenBank/DDBJ databases">
        <title>Microbacterium aquilitoris sp. nov. and Microbacterium gwkjibeachense sp. nov., isolated from beach.</title>
        <authorList>
            <person name="Lee S.D."/>
            <person name="Yang H."/>
            <person name="Kim I."/>
        </authorList>
    </citation>
    <scope>NUCLEOTIDE SEQUENCE [LARGE SCALE GENOMIC DNA]</scope>
    <source>
        <strain evidence="4 5">KSW4-11</strain>
    </source>
</reference>
<gene>
    <name evidence="4" type="ORF">Q9S71_03940</name>
</gene>
<evidence type="ECO:0000256" key="2">
    <source>
        <dbReference type="SAM" id="MobiDB-lite"/>
    </source>
</evidence>
<feature type="region of interest" description="Disordered" evidence="2">
    <location>
        <begin position="159"/>
        <end position="244"/>
    </location>
</feature>
<organism evidence="4 5">
    <name type="scientific">Microbacterium gawkjiense</name>
    <dbReference type="NCBI Taxonomy" id="3067309"/>
    <lineage>
        <taxon>Bacteria</taxon>
        <taxon>Bacillati</taxon>
        <taxon>Actinomycetota</taxon>
        <taxon>Actinomycetes</taxon>
        <taxon>Micrococcales</taxon>
        <taxon>Microbacteriaceae</taxon>
        <taxon>Microbacterium</taxon>
    </lineage>
</organism>
<dbReference type="EMBL" id="JAUZVV010000001">
    <property type="protein sequence ID" value="MDT3315966.1"/>
    <property type="molecule type" value="Genomic_DNA"/>
</dbReference>